<dbReference type="InterPro" id="IPR036938">
    <property type="entry name" value="PAP2/HPO_sf"/>
</dbReference>
<keyword evidence="7" id="KW-0547">Nucleotide-binding</keyword>
<dbReference type="RefSeq" id="WP_085051048.1">
    <property type="nucleotide sequence ID" value="NZ_LNQR01000021.1"/>
</dbReference>
<keyword evidence="8 17" id="KW-0418">Kinase</keyword>
<feature type="transmembrane region" description="Helical" evidence="15">
    <location>
        <begin position="173"/>
        <end position="199"/>
    </location>
</feature>
<evidence type="ECO:0000256" key="10">
    <source>
        <dbReference type="ARBA" id="ARBA00022989"/>
    </source>
</evidence>
<keyword evidence="5 17" id="KW-0808">Transferase</keyword>
<evidence type="ECO:0000256" key="4">
    <source>
        <dbReference type="ARBA" id="ARBA00022516"/>
    </source>
</evidence>
<evidence type="ECO:0000256" key="5">
    <source>
        <dbReference type="ARBA" id="ARBA00022679"/>
    </source>
</evidence>
<comment type="similarity">
    <text evidence="2">Belongs to the bacterial diacylglycerol kinase family.</text>
</comment>
<organism evidence="17 18">
    <name type="scientific">Candidatus Magnetominusculus xianensis</name>
    <dbReference type="NCBI Taxonomy" id="1748249"/>
    <lineage>
        <taxon>Bacteria</taxon>
        <taxon>Pseudomonadati</taxon>
        <taxon>Nitrospirota</taxon>
        <taxon>Nitrospiria</taxon>
        <taxon>Nitrospirales</taxon>
        <taxon>Nitrospiraceae</taxon>
        <taxon>Candidatus Magnetominusculus</taxon>
    </lineage>
</organism>
<evidence type="ECO:0000256" key="3">
    <source>
        <dbReference type="ARBA" id="ARBA00022475"/>
    </source>
</evidence>
<keyword evidence="11" id="KW-0443">Lipid metabolism</keyword>
<dbReference type="InterPro" id="IPR033717">
    <property type="entry name" value="UDPK"/>
</dbReference>
<evidence type="ECO:0000256" key="15">
    <source>
        <dbReference type="SAM" id="Phobius"/>
    </source>
</evidence>
<feature type="domain" description="Phosphatidic acid phosphatase type 2/haloperoxidase" evidence="16">
    <location>
        <begin position="161"/>
        <end position="231"/>
    </location>
</feature>
<evidence type="ECO:0000256" key="1">
    <source>
        <dbReference type="ARBA" id="ARBA00004651"/>
    </source>
</evidence>
<evidence type="ECO:0000259" key="16">
    <source>
        <dbReference type="Pfam" id="PF01569"/>
    </source>
</evidence>
<dbReference type="PANTHER" id="PTHR34299:SF1">
    <property type="entry name" value="DIACYLGLYCEROL KINASE"/>
    <property type="match status" value="1"/>
</dbReference>
<evidence type="ECO:0000256" key="11">
    <source>
        <dbReference type="ARBA" id="ARBA00023098"/>
    </source>
</evidence>
<keyword evidence="3" id="KW-1003">Cell membrane</keyword>
<keyword evidence="13" id="KW-0594">Phospholipid biosynthesis</keyword>
<evidence type="ECO:0000256" key="13">
    <source>
        <dbReference type="ARBA" id="ARBA00023209"/>
    </source>
</evidence>
<keyword evidence="9" id="KW-0067">ATP-binding</keyword>
<protein>
    <submittedName>
        <fullName evidence="17">Diacylglycerol kinase</fullName>
        <ecNumber evidence="17">2.7.1.66</ecNumber>
    </submittedName>
</protein>
<evidence type="ECO:0000256" key="6">
    <source>
        <dbReference type="ARBA" id="ARBA00022692"/>
    </source>
</evidence>
<evidence type="ECO:0000313" key="18">
    <source>
        <dbReference type="Proteomes" id="UP000060487"/>
    </source>
</evidence>
<reference evidence="17 18" key="1">
    <citation type="submission" date="2015-11" db="EMBL/GenBank/DDBJ databases">
        <authorList>
            <person name="Lin W."/>
        </authorList>
    </citation>
    <scope>NUCLEOTIDE SEQUENCE [LARGE SCALE GENOMIC DNA]</scope>
    <source>
        <strain evidence="17 18">HCH-1</strain>
    </source>
</reference>
<dbReference type="Pfam" id="PF01569">
    <property type="entry name" value="PAP2"/>
    <property type="match status" value="1"/>
</dbReference>
<dbReference type="InterPro" id="IPR000326">
    <property type="entry name" value="PAP2/HPO"/>
</dbReference>
<keyword evidence="18" id="KW-1185">Reference proteome</keyword>
<evidence type="ECO:0000256" key="12">
    <source>
        <dbReference type="ARBA" id="ARBA00023136"/>
    </source>
</evidence>
<comment type="caution">
    <text evidence="17">The sequence shown here is derived from an EMBL/GenBank/DDBJ whole genome shotgun (WGS) entry which is preliminary data.</text>
</comment>
<dbReference type="Gene3D" id="1.20.144.10">
    <property type="entry name" value="Phosphatidic acid phosphatase type 2/haloperoxidase"/>
    <property type="match status" value="1"/>
</dbReference>
<keyword evidence="12 15" id="KW-0472">Membrane</keyword>
<evidence type="ECO:0000256" key="2">
    <source>
        <dbReference type="ARBA" id="ARBA00005967"/>
    </source>
</evidence>
<dbReference type="GO" id="GO:0036433">
    <property type="term" value="F:di-trans, poly-cis-undecaprenol kinase activity"/>
    <property type="evidence" value="ECO:0007669"/>
    <property type="project" value="UniProtKB-EC"/>
</dbReference>
<proteinExistence type="inferred from homology"/>
<dbReference type="EMBL" id="LNQR01000021">
    <property type="protein sequence ID" value="KWT92687.1"/>
    <property type="molecule type" value="Genomic_DNA"/>
</dbReference>
<evidence type="ECO:0000256" key="14">
    <source>
        <dbReference type="ARBA" id="ARBA00023264"/>
    </source>
</evidence>
<feature type="transmembrane region" description="Helical" evidence="15">
    <location>
        <begin position="92"/>
        <end position="114"/>
    </location>
</feature>
<evidence type="ECO:0000256" key="8">
    <source>
        <dbReference type="ARBA" id="ARBA00022777"/>
    </source>
</evidence>
<comment type="subcellular location">
    <subcellularLocation>
        <location evidence="1">Cell membrane</location>
        <topology evidence="1">Multi-pass membrane protein</topology>
    </subcellularLocation>
</comment>
<dbReference type="Gene3D" id="1.10.287.3610">
    <property type="match status" value="1"/>
</dbReference>
<dbReference type="InterPro" id="IPR000829">
    <property type="entry name" value="DAGK"/>
</dbReference>
<dbReference type="PROSITE" id="PS01069">
    <property type="entry name" value="DAGK_PROKAR"/>
    <property type="match status" value="1"/>
</dbReference>
<feature type="transmembrane region" description="Helical" evidence="15">
    <location>
        <begin position="211"/>
        <end position="232"/>
    </location>
</feature>
<name>A0ABR5SIG9_9BACT</name>
<evidence type="ECO:0000256" key="7">
    <source>
        <dbReference type="ARBA" id="ARBA00022741"/>
    </source>
</evidence>
<keyword evidence="10 15" id="KW-1133">Transmembrane helix</keyword>
<dbReference type="SUPFAM" id="SSF48317">
    <property type="entry name" value="Acid phosphatase/Vanadium-dependent haloperoxidase"/>
    <property type="match status" value="1"/>
</dbReference>
<feature type="transmembrane region" description="Helical" evidence="15">
    <location>
        <begin position="134"/>
        <end position="152"/>
    </location>
</feature>
<keyword evidence="14" id="KW-1208">Phospholipid metabolism</keyword>
<accession>A0ABR5SIG9</accession>
<dbReference type="InterPro" id="IPR036945">
    <property type="entry name" value="DAGK_sf"/>
</dbReference>
<evidence type="ECO:0000256" key="9">
    <source>
        <dbReference type="ARBA" id="ARBA00022840"/>
    </source>
</evidence>
<dbReference type="Pfam" id="PF01219">
    <property type="entry name" value="DAGK_prokar"/>
    <property type="match status" value="1"/>
</dbReference>
<keyword evidence="4" id="KW-0444">Lipid biosynthesis</keyword>
<dbReference type="PANTHER" id="PTHR34299">
    <property type="entry name" value="DIACYLGLYCEROL KINASE"/>
    <property type="match status" value="1"/>
</dbReference>
<sequence>MPLKKWINSTNNAIEGILTAAKNERHVRYHLYAATLVLLFSYASGVTTVEFLIISLLTIIVITAELLNTAIETVVDIICPQISEQARIAKDVAAGAVLISAVGAAITGYIILFPYLVKFFKRGLSITTHGSSEIAVLSVIIVLILVVLIKSLTAKKGHPLRGGMPSGHAALSFSVWVSITVITHNLILSVLSFLGAVAISRSRIETNIHSVWEVIAGALLGSIATYLLFIIFM</sequence>
<gene>
    <name evidence="17" type="ORF">ASN18_0518</name>
</gene>
<keyword evidence="6 15" id="KW-0812">Transmembrane</keyword>
<dbReference type="Proteomes" id="UP000060487">
    <property type="component" value="Unassembled WGS sequence"/>
</dbReference>
<dbReference type="EC" id="2.7.1.66" evidence="17"/>
<evidence type="ECO:0000313" key="17">
    <source>
        <dbReference type="EMBL" id="KWT92687.1"/>
    </source>
</evidence>
<dbReference type="CDD" id="cd14265">
    <property type="entry name" value="UDPK_IM_like"/>
    <property type="match status" value="1"/>
</dbReference>